<evidence type="ECO:0000313" key="3">
    <source>
        <dbReference type="Proteomes" id="UP001595478"/>
    </source>
</evidence>
<dbReference type="InterPro" id="IPR007466">
    <property type="entry name" value="Peptidyl-Arg-deiminase_porph"/>
</dbReference>
<dbReference type="SUPFAM" id="SSF55909">
    <property type="entry name" value="Pentein"/>
    <property type="match status" value="1"/>
</dbReference>
<dbReference type="PANTHER" id="PTHR31377:SF0">
    <property type="entry name" value="AGMATINE DEIMINASE-RELATED"/>
    <property type="match status" value="1"/>
</dbReference>
<dbReference type="Proteomes" id="UP001595478">
    <property type="component" value="Unassembled WGS sequence"/>
</dbReference>
<reference evidence="3" key="1">
    <citation type="journal article" date="2019" name="Int. J. Syst. Evol. Microbiol.">
        <title>The Global Catalogue of Microorganisms (GCM) 10K type strain sequencing project: providing services to taxonomists for standard genome sequencing and annotation.</title>
        <authorList>
            <consortium name="The Broad Institute Genomics Platform"/>
            <consortium name="The Broad Institute Genome Sequencing Center for Infectious Disease"/>
            <person name="Wu L."/>
            <person name="Ma J."/>
        </authorList>
    </citation>
    <scope>NUCLEOTIDE SEQUENCE [LARGE SCALE GENOMIC DNA]</scope>
    <source>
        <strain evidence="3">KCTC 52473</strain>
    </source>
</reference>
<keyword evidence="1" id="KW-0378">Hydrolase</keyword>
<dbReference type="EMBL" id="JBHRSW010000018">
    <property type="protein sequence ID" value="MFC3122286.1"/>
    <property type="molecule type" value="Genomic_DNA"/>
</dbReference>
<gene>
    <name evidence="2" type="ORF">ACFOHL_11705</name>
</gene>
<accession>A0ABV7FSQ0</accession>
<dbReference type="Gene3D" id="3.75.10.10">
    <property type="entry name" value="L-arginine/glycine Amidinotransferase, Chain A"/>
    <property type="match status" value="1"/>
</dbReference>
<organism evidence="2 3">
    <name type="scientific">Agaribacter flavus</name>
    <dbReference type="NCBI Taxonomy" id="1902781"/>
    <lineage>
        <taxon>Bacteria</taxon>
        <taxon>Pseudomonadati</taxon>
        <taxon>Pseudomonadota</taxon>
        <taxon>Gammaproteobacteria</taxon>
        <taxon>Alteromonadales</taxon>
        <taxon>Alteromonadaceae</taxon>
        <taxon>Agaribacter</taxon>
    </lineage>
</organism>
<comment type="caution">
    <text evidence="2">The sequence shown here is derived from an EMBL/GenBank/DDBJ whole genome shotgun (WGS) entry which is preliminary data.</text>
</comment>
<evidence type="ECO:0000313" key="2">
    <source>
        <dbReference type="EMBL" id="MFC3122286.1"/>
    </source>
</evidence>
<proteinExistence type="predicted"/>
<name>A0ABV7FSQ0_9ALTE</name>
<dbReference type="RefSeq" id="WP_376920417.1">
    <property type="nucleotide sequence ID" value="NZ_JBHRSW010000018.1"/>
</dbReference>
<sequence length="355" mass="39943">MRIASPTLPLYLMPEWADIEAVVLAWPHANSDWSPWLDDARRTYVQLISSINSTGATVLLLCHEDELGLVKSMVPMHSKVLIVVTSYNDTWTRDYVFLTCESSNGNVPVEFVFNGWGNKFNANLDNQVNKTLASLCQNPLISCNTVLEGGAIEVDQNHELLTTASCLFNPERNGDMPEQAYRDCFKTYLGSEQTHIFQHGHLIGDDTDGHIDTLVRYTPLRGLVIQSAYNRPTDPHFEGLFKLKQEVQSKFPDYVLYELPLPALTNKHGERLPASYANFLICNRTVIAPVYQQEEDKEALEVLAKAFPNYKIVAIDCSVLVQQFGSLHCITMQIPENTLRPDILSQAELGISQIL</sequence>
<dbReference type="PANTHER" id="PTHR31377">
    <property type="entry name" value="AGMATINE DEIMINASE-RELATED"/>
    <property type="match status" value="1"/>
</dbReference>
<dbReference type="Pfam" id="PF04371">
    <property type="entry name" value="PAD_porph"/>
    <property type="match status" value="1"/>
</dbReference>
<protein>
    <submittedName>
        <fullName evidence="2">Agmatine deiminase family protein</fullName>
    </submittedName>
</protein>
<evidence type="ECO:0000256" key="1">
    <source>
        <dbReference type="ARBA" id="ARBA00022801"/>
    </source>
</evidence>
<keyword evidence="3" id="KW-1185">Reference proteome</keyword>